<dbReference type="GO" id="GO:0032259">
    <property type="term" value="P:methylation"/>
    <property type="evidence" value="ECO:0007669"/>
    <property type="project" value="UniProtKB-KW"/>
</dbReference>
<dbReference type="InterPro" id="IPR029063">
    <property type="entry name" value="SAM-dependent_MTases_sf"/>
</dbReference>
<dbReference type="PIRSF" id="PIRSF003085">
    <property type="entry name" value="CMAS"/>
    <property type="match status" value="1"/>
</dbReference>
<proteinExistence type="inferred from homology"/>
<dbReference type="SUPFAM" id="SSF53335">
    <property type="entry name" value="S-adenosyl-L-methionine-dependent methyltransferases"/>
    <property type="match status" value="1"/>
</dbReference>
<dbReference type="Gene3D" id="3.40.50.150">
    <property type="entry name" value="Vaccinia Virus protein VP39"/>
    <property type="match status" value="1"/>
</dbReference>
<dbReference type="RefSeq" id="WP_345918925.1">
    <property type="nucleotide sequence ID" value="NZ_JBDIVE010000002.1"/>
</dbReference>
<evidence type="ECO:0000256" key="2">
    <source>
        <dbReference type="ARBA" id="ARBA00022603"/>
    </source>
</evidence>
<dbReference type="EC" id="2.1.1.-" evidence="6"/>
<dbReference type="Proteomes" id="UP001410394">
    <property type="component" value="Unassembled WGS sequence"/>
</dbReference>
<keyword evidence="4" id="KW-0949">S-adenosyl-L-methionine</keyword>
<protein>
    <submittedName>
        <fullName evidence="6">Cyclopropane-fatty-acyl-phospholipid synthase family protein</fullName>
        <ecNumber evidence="6">2.1.1.-</ecNumber>
    </submittedName>
</protein>
<evidence type="ECO:0000256" key="5">
    <source>
        <dbReference type="ARBA" id="ARBA00023098"/>
    </source>
</evidence>
<dbReference type="InterPro" id="IPR003333">
    <property type="entry name" value="CMAS"/>
</dbReference>
<evidence type="ECO:0000313" key="7">
    <source>
        <dbReference type="Proteomes" id="UP001410394"/>
    </source>
</evidence>
<dbReference type="CDD" id="cd02440">
    <property type="entry name" value="AdoMet_MTases"/>
    <property type="match status" value="1"/>
</dbReference>
<keyword evidence="5" id="KW-0443">Lipid metabolism</keyword>
<comment type="caution">
    <text evidence="6">The sequence shown here is derived from an EMBL/GenBank/DDBJ whole genome shotgun (WGS) entry which is preliminary data.</text>
</comment>
<keyword evidence="3 6" id="KW-0808">Transferase</keyword>
<evidence type="ECO:0000313" key="6">
    <source>
        <dbReference type="EMBL" id="MEN3068166.1"/>
    </source>
</evidence>
<dbReference type="PANTHER" id="PTHR43667">
    <property type="entry name" value="CYCLOPROPANE-FATTY-ACYL-PHOSPHOLIPID SYNTHASE"/>
    <property type="match status" value="1"/>
</dbReference>
<evidence type="ECO:0000256" key="4">
    <source>
        <dbReference type="ARBA" id="ARBA00022691"/>
    </source>
</evidence>
<keyword evidence="2 6" id="KW-0489">Methyltransferase</keyword>
<dbReference type="InterPro" id="IPR050723">
    <property type="entry name" value="CFA/CMAS"/>
</dbReference>
<keyword evidence="7" id="KW-1185">Reference proteome</keyword>
<organism evidence="6 7">
    <name type="scientific">Uliginosibacterium sediminicola</name>
    <dbReference type="NCBI Taxonomy" id="2024550"/>
    <lineage>
        <taxon>Bacteria</taxon>
        <taxon>Pseudomonadati</taxon>
        <taxon>Pseudomonadota</taxon>
        <taxon>Betaproteobacteria</taxon>
        <taxon>Rhodocyclales</taxon>
        <taxon>Zoogloeaceae</taxon>
        <taxon>Uliginosibacterium</taxon>
    </lineage>
</organism>
<dbReference type="PANTHER" id="PTHR43667:SF2">
    <property type="entry name" value="FATTY ACID C-METHYL TRANSFERASE"/>
    <property type="match status" value="1"/>
</dbReference>
<evidence type="ECO:0000256" key="3">
    <source>
        <dbReference type="ARBA" id="ARBA00022679"/>
    </source>
</evidence>
<gene>
    <name evidence="6" type="ORF">ABDB84_06720</name>
</gene>
<dbReference type="EMBL" id="JBDIVE010000002">
    <property type="protein sequence ID" value="MEN3068166.1"/>
    <property type="molecule type" value="Genomic_DNA"/>
</dbReference>
<accession>A0ABU9YWP4</accession>
<comment type="similarity">
    <text evidence="1">Belongs to the CFA/CMAS family.</text>
</comment>
<sequence>MNPRQQALTLSQKLPRGAELVLHMLDALRGGSVNIQLPDGNAVLCGDAHLAANLQVHDWAMFDRIISKGSIGFAESWMDGEWDSDHLADLLTLMGNNRAALTRAIHGDALRLIFHRFWHALRANTRAGSKRNIEAHYDLGNDFYALWLDETMTYSSACYNTPETDLAEAQREKYRRILRSLDAQPGQRILEVGCGWGGFAELACLEFGCHVHGITLSPSQLAWARQRAEDKGFAQQAVFELRDYRDLAGQFDHVVSIEMIEAVGEKFWPSYFRKLQACVAPTGRIVIQGISIANELFAHYRRDVDFIQRYIFPGGMLFSPQVLQREATAAGLRIVQSSAFGLDYARTLADWMRRFNARRDEVLAQGFDERFIRMWQFYLAYCEAGFRSGSTDVHHFTLVRE</sequence>
<dbReference type="Pfam" id="PF02353">
    <property type="entry name" value="CMAS"/>
    <property type="match status" value="1"/>
</dbReference>
<evidence type="ECO:0000256" key="1">
    <source>
        <dbReference type="ARBA" id="ARBA00010815"/>
    </source>
</evidence>
<reference evidence="6 7" key="1">
    <citation type="journal article" date="2018" name="Int. J. Syst. Evol. Microbiol.">
        <title>Uliginosibacterium sediminicola sp. nov., isolated from freshwater sediment.</title>
        <authorList>
            <person name="Hwang W.M."/>
            <person name="Kim S.M."/>
            <person name="Kang K."/>
            <person name="Ahn T.Y."/>
        </authorList>
    </citation>
    <scope>NUCLEOTIDE SEQUENCE [LARGE SCALE GENOMIC DNA]</scope>
    <source>
        <strain evidence="6 7">M1-21</strain>
    </source>
</reference>
<dbReference type="GO" id="GO:0008168">
    <property type="term" value="F:methyltransferase activity"/>
    <property type="evidence" value="ECO:0007669"/>
    <property type="project" value="UniProtKB-KW"/>
</dbReference>
<name>A0ABU9YWP4_9RHOO</name>